<evidence type="ECO:0000313" key="4">
    <source>
        <dbReference type="Proteomes" id="UP001566476"/>
    </source>
</evidence>
<dbReference type="InterPro" id="IPR051450">
    <property type="entry name" value="Gfo/Idh/MocA_Oxidoreductases"/>
</dbReference>
<name>A0ABV4I3Z1_9ACTN</name>
<evidence type="ECO:0000259" key="2">
    <source>
        <dbReference type="Pfam" id="PF01408"/>
    </source>
</evidence>
<dbReference type="InterPro" id="IPR036291">
    <property type="entry name" value="NAD(P)-bd_dom_sf"/>
</dbReference>
<dbReference type="RefSeq" id="WP_370719647.1">
    <property type="nucleotide sequence ID" value="NZ_JBGGTQ010000006.1"/>
</dbReference>
<dbReference type="EMBL" id="JBGGTQ010000006">
    <property type="protein sequence ID" value="MEZ0493403.1"/>
    <property type="molecule type" value="Genomic_DNA"/>
</dbReference>
<dbReference type="Pfam" id="PF01408">
    <property type="entry name" value="GFO_IDH_MocA"/>
    <property type="match status" value="1"/>
</dbReference>
<proteinExistence type="predicted"/>
<dbReference type="PANTHER" id="PTHR43377">
    <property type="entry name" value="BILIVERDIN REDUCTASE A"/>
    <property type="match status" value="1"/>
</dbReference>
<dbReference type="Proteomes" id="UP001566476">
    <property type="component" value="Unassembled WGS sequence"/>
</dbReference>
<gene>
    <name evidence="3" type="ORF">AB2L28_14280</name>
</gene>
<keyword evidence="4" id="KW-1185">Reference proteome</keyword>
<evidence type="ECO:0000256" key="1">
    <source>
        <dbReference type="SAM" id="MobiDB-lite"/>
    </source>
</evidence>
<evidence type="ECO:0000313" key="3">
    <source>
        <dbReference type="EMBL" id="MEZ0493403.1"/>
    </source>
</evidence>
<comment type="caution">
    <text evidence="3">The sequence shown here is derived from an EMBL/GenBank/DDBJ whole genome shotgun (WGS) entry which is preliminary data.</text>
</comment>
<dbReference type="InterPro" id="IPR000683">
    <property type="entry name" value="Gfo/Idh/MocA-like_OxRdtase_N"/>
</dbReference>
<dbReference type="PANTHER" id="PTHR43377:SF1">
    <property type="entry name" value="BILIVERDIN REDUCTASE A"/>
    <property type="match status" value="1"/>
</dbReference>
<organism evidence="3 4">
    <name type="scientific">Kineococcus mangrovi</name>
    <dbReference type="NCBI Taxonomy" id="1660183"/>
    <lineage>
        <taxon>Bacteria</taxon>
        <taxon>Bacillati</taxon>
        <taxon>Actinomycetota</taxon>
        <taxon>Actinomycetes</taxon>
        <taxon>Kineosporiales</taxon>
        <taxon>Kineosporiaceae</taxon>
        <taxon>Kineococcus</taxon>
    </lineage>
</organism>
<sequence>MSADQRPRHARPRGDDPSGRAVLGVGVLGAGPVTQAIHLPTLARLTDRFAVRHVMDVDGAVAAATAARVGAAHSGTLEELLADEDVDVVAVCSPPQFHADQVIAALRAGKRAVLCEKPFATSRAEAEQIAAVSVETGVPVLVGAMHTFDPGWTAARRAWGDLPARAHTVRSSIVLPPNPRFEDFATEVHDRAPFPTGRALDPAARAGLLSAGVLGLAIHDLPLVREFLPRGARVRVHDADLLSPFGYGITLSAGDRHAVLVAAMHGHWAPRWELDVIADDQALHVEFTPSYVHAGSAVATLTAADGSSRTFGPYDRNGYEVEWRTLHDLAHGDAGAAPSLTTLIDDLVLAVDIAEAAAAAVLPPEAAA</sequence>
<dbReference type="SUPFAM" id="SSF51735">
    <property type="entry name" value="NAD(P)-binding Rossmann-fold domains"/>
    <property type="match status" value="1"/>
</dbReference>
<accession>A0ABV4I3Z1</accession>
<feature type="domain" description="Gfo/Idh/MocA-like oxidoreductase N-terminal" evidence="2">
    <location>
        <begin position="24"/>
        <end position="143"/>
    </location>
</feature>
<feature type="region of interest" description="Disordered" evidence="1">
    <location>
        <begin position="1"/>
        <end position="20"/>
    </location>
</feature>
<dbReference type="Gene3D" id="3.40.50.720">
    <property type="entry name" value="NAD(P)-binding Rossmann-like Domain"/>
    <property type="match status" value="1"/>
</dbReference>
<reference evidence="3 4" key="1">
    <citation type="submission" date="2024-07" db="EMBL/GenBank/DDBJ databases">
        <authorList>
            <person name="Thanompreechachai J."/>
            <person name="Duangmal K."/>
        </authorList>
    </citation>
    <scope>NUCLEOTIDE SEQUENCE [LARGE SCALE GENOMIC DNA]</scope>
    <source>
        <strain evidence="3 4">TBRC 1896</strain>
    </source>
</reference>
<protein>
    <submittedName>
        <fullName evidence="3">Gfo/Idh/MocA family protein</fullName>
    </submittedName>
</protein>